<organism evidence="1 2">
    <name type="scientific">Mycolicibacterium helvum</name>
    <dbReference type="NCBI Taxonomy" id="1534349"/>
    <lineage>
        <taxon>Bacteria</taxon>
        <taxon>Bacillati</taxon>
        <taxon>Actinomycetota</taxon>
        <taxon>Actinomycetes</taxon>
        <taxon>Mycobacteriales</taxon>
        <taxon>Mycobacteriaceae</taxon>
        <taxon>Mycolicibacterium</taxon>
    </lineage>
</organism>
<evidence type="ECO:0000313" key="2">
    <source>
        <dbReference type="Proteomes" id="UP000467148"/>
    </source>
</evidence>
<dbReference type="RefSeq" id="WP_163747025.1">
    <property type="nucleotide sequence ID" value="NZ_AP022596.1"/>
</dbReference>
<name>A0A7I7T249_9MYCO</name>
<dbReference type="Gene3D" id="2.60.120.620">
    <property type="entry name" value="q2cbj1_9rhob like domain"/>
    <property type="match status" value="1"/>
</dbReference>
<proteinExistence type="predicted"/>
<accession>A0A7I7T249</accession>
<evidence type="ECO:0000313" key="1">
    <source>
        <dbReference type="EMBL" id="BBY63354.1"/>
    </source>
</evidence>
<reference evidence="1 2" key="1">
    <citation type="journal article" date="2019" name="Emerg. Microbes Infect.">
        <title>Comprehensive subspecies identification of 175 nontuberculous mycobacteria species based on 7547 genomic profiles.</title>
        <authorList>
            <person name="Matsumoto Y."/>
            <person name="Kinjo T."/>
            <person name="Motooka D."/>
            <person name="Nabeya D."/>
            <person name="Jung N."/>
            <person name="Uechi K."/>
            <person name="Horii T."/>
            <person name="Iida T."/>
            <person name="Fujita J."/>
            <person name="Nakamura S."/>
        </authorList>
    </citation>
    <scope>NUCLEOTIDE SEQUENCE [LARGE SCALE GENOMIC DNA]</scope>
    <source>
        <strain evidence="1 2">JCM 30396</strain>
    </source>
</reference>
<protein>
    <recommendedName>
        <fullName evidence="3">Phytanoyl-CoA dioxygenase</fullName>
    </recommendedName>
</protein>
<dbReference type="Proteomes" id="UP000467148">
    <property type="component" value="Chromosome"/>
</dbReference>
<gene>
    <name evidence="1" type="ORF">MHEL_15970</name>
</gene>
<dbReference type="KEGG" id="mhev:MHEL_15970"/>
<dbReference type="SUPFAM" id="SSF51197">
    <property type="entry name" value="Clavaminate synthase-like"/>
    <property type="match status" value="1"/>
</dbReference>
<keyword evidence="2" id="KW-1185">Reference proteome</keyword>
<evidence type="ECO:0008006" key="3">
    <source>
        <dbReference type="Google" id="ProtNLM"/>
    </source>
</evidence>
<sequence>MGSDAGCRDDKDLFTVSQAQISQIEQDLHVRGMSILRGAISPDWIEAARKEVEAYVERHGSGDHDLFDLDEWECPAIRQLAENPEMESMLRTLAVQSSSGVESTESYDRRALRIHDGTRGVIPYLWHYDANTVTAMIPVTVPDAGTGQFGTLPPDRPIRRSVTSMVRERMRIGKDPYPKATEQFKKAPERSTYPLIPGEALIFYGYRTMHTALPWPVGQWRANIVLHYGLPTRLESGPLRAAFGIRDAITRKR</sequence>
<dbReference type="AlphaFoldDB" id="A0A7I7T249"/>
<dbReference type="EMBL" id="AP022596">
    <property type="protein sequence ID" value="BBY63354.1"/>
    <property type="molecule type" value="Genomic_DNA"/>
</dbReference>